<dbReference type="SUPFAM" id="SSF58104">
    <property type="entry name" value="Methyl-accepting chemotaxis protein (MCP) signaling domain"/>
    <property type="match status" value="1"/>
</dbReference>
<keyword evidence="2" id="KW-0807">Transducer</keyword>
<dbReference type="Gene3D" id="1.10.287.950">
    <property type="entry name" value="Methyl-accepting chemotaxis protein"/>
    <property type="match status" value="1"/>
</dbReference>
<proteinExistence type="inferred from homology"/>
<dbReference type="SMART" id="SM00283">
    <property type="entry name" value="MA"/>
    <property type="match status" value="1"/>
</dbReference>
<sequence>MRLTIAHKIIISVCGVLAFAFLNSAFAIYSEYTAAKTSERIGKNYINAYQQMETLSLNTLTLQVNVLSYAASLNENFYNNAQNLIQALRKNADDYKAFVTTPENKKYYIETNKIIAEHHELVYNFTQTILDNLALIKSNTETMKKMNTSLDSSAATAQQLMKTAAQAGINQEYITRLNNIYSLSTLIKTASYMAVKTKQPDMLKTIPDNFNRINNMASNLVNNIDNKNITDAVKIIINNTNAAQQSYNQLIDIAAKMAALEKVRFQYAAQIREMNTQLGNIVYNLVKTSTDKSTFALKQGMLASVIFFFITFLTGAVGVAYLYFSVIKQLKGFVTNVEDLTKGDGDLTVRLSAKNKDELNDLAVSFNAFIKNVQEIVSEVKEAAGEVASGNNQLSATMEELAASFASQSEQISDMAGNIQDIRELSQASSVQLKDCLVVMNRSQDMTKAGAAQLDYVKTNVLDIQDKTSSLSATIDELSASSSQIGNILTVINDIASQTNLLALNAAIEAARAGEAGRGFAVVADEVRKLAERTQHATGEIESIITSFQQESSRASKEMASSGEAVTSGVDMIGETASSFSNVVKGVNEAVSDTESAADKVNRQYEYMQQVSDKAQSVAAGIEESDAAVGQVVLTINHLQERAERLKTLVSRFRI</sequence>
<evidence type="ECO:0000313" key="4">
    <source>
        <dbReference type="EMBL" id="USF23840.1"/>
    </source>
</evidence>
<reference evidence="4" key="2">
    <citation type="submission" date="2022-05" db="EMBL/GenBank/DDBJ databases">
        <authorList>
            <person name="Proctor A.L."/>
            <person name="Phillips G.J."/>
            <person name="Wannemuehler M.J."/>
        </authorList>
    </citation>
    <scope>NUCLEOTIDE SEQUENCE</scope>
    <source>
        <strain evidence="4">ASF457</strain>
    </source>
</reference>
<accession>V2RMZ6</accession>
<dbReference type="SMART" id="SM00304">
    <property type="entry name" value="HAMP"/>
    <property type="match status" value="2"/>
</dbReference>
<comment type="subcellular location">
    <subcellularLocation>
        <location evidence="1">Membrane</location>
    </subcellularLocation>
</comment>
<protein>
    <submittedName>
        <fullName evidence="4">Uncharacterized protein</fullName>
    </submittedName>
</protein>
<evidence type="ECO:0000313" key="5">
    <source>
        <dbReference type="Proteomes" id="UP000017429"/>
    </source>
</evidence>
<dbReference type="CDD" id="cd11386">
    <property type="entry name" value="MCP_signal"/>
    <property type="match status" value="1"/>
</dbReference>
<evidence type="ECO:0000256" key="2">
    <source>
        <dbReference type="ARBA" id="ARBA00023224"/>
    </source>
</evidence>
<dbReference type="KEGG" id="msch:N508_000907"/>
<dbReference type="PROSITE" id="PS50885">
    <property type="entry name" value="HAMP"/>
    <property type="match status" value="1"/>
</dbReference>
<evidence type="ECO:0000256" key="1">
    <source>
        <dbReference type="ARBA" id="ARBA00004370"/>
    </source>
</evidence>
<name>V2RMZ6_9BACT</name>
<dbReference type="PANTHER" id="PTHR32089:SF112">
    <property type="entry name" value="LYSOZYME-LIKE PROTEIN-RELATED"/>
    <property type="match status" value="1"/>
</dbReference>
<dbReference type="AlphaFoldDB" id="V2RMZ6"/>
<dbReference type="eggNOG" id="COG0840">
    <property type="taxonomic scope" value="Bacteria"/>
</dbReference>
<dbReference type="PANTHER" id="PTHR32089">
    <property type="entry name" value="METHYL-ACCEPTING CHEMOTAXIS PROTEIN MCPB"/>
    <property type="match status" value="1"/>
</dbReference>
<dbReference type="Proteomes" id="UP000017429">
    <property type="component" value="Chromosome"/>
</dbReference>
<dbReference type="FunFam" id="1.10.287.950:FF:000001">
    <property type="entry name" value="Methyl-accepting chemotaxis sensory transducer"/>
    <property type="match status" value="1"/>
</dbReference>
<reference evidence="4" key="1">
    <citation type="journal article" date="2014" name="Genome Announc.">
        <title>Draft genome sequences of the altered schaedler flora, a defined bacterial community from gnotobiotic mice.</title>
        <authorList>
            <person name="Wannemuehler M.J."/>
            <person name="Overstreet A.M."/>
            <person name="Ward D.V."/>
            <person name="Phillips G.J."/>
        </authorList>
    </citation>
    <scope>NUCLEOTIDE SEQUENCE</scope>
    <source>
        <strain evidence="4">ASF457</strain>
    </source>
</reference>
<dbReference type="RefSeq" id="WP_023275210.1">
    <property type="nucleotide sequence ID" value="NZ_CP097562.1"/>
</dbReference>
<gene>
    <name evidence="4" type="ORF">N508_000907</name>
</gene>
<dbReference type="OrthoDB" id="2489132at2"/>
<dbReference type="GO" id="GO:0007165">
    <property type="term" value="P:signal transduction"/>
    <property type="evidence" value="ECO:0007669"/>
    <property type="project" value="UniProtKB-KW"/>
</dbReference>
<dbReference type="PROSITE" id="PS50111">
    <property type="entry name" value="CHEMOTAXIS_TRANSDUC_2"/>
    <property type="match status" value="1"/>
</dbReference>
<dbReference type="InterPro" id="IPR003660">
    <property type="entry name" value="HAMP_dom"/>
</dbReference>
<reference evidence="4" key="3">
    <citation type="submission" date="2022-06" db="EMBL/GenBank/DDBJ databases">
        <title>Resources to Facilitate Use of the Altered Schaedler Flora (ASF) Mouse Model to Study Microbiome Function.</title>
        <authorList>
            <person name="Proctor A."/>
            <person name="Parvinroo S."/>
            <person name="Richie T."/>
            <person name="Jia X."/>
            <person name="Lee S.T.M."/>
            <person name="Karp P.D."/>
            <person name="Paley S."/>
            <person name="Kostic A.D."/>
            <person name="Pierre J.F."/>
            <person name="Wannemuehler M.J."/>
            <person name="Phillips G.J."/>
        </authorList>
    </citation>
    <scope>NUCLEOTIDE SEQUENCE</scope>
    <source>
        <strain evidence="4">ASF457</strain>
    </source>
</reference>
<dbReference type="GO" id="GO:0016020">
    <property type="term" value="C:membrane"/>
    <property type="evidence" value="ECO:0007669"/>
    <property type="project" value="UniProtKB-SubCell"/>
</dbReference>
<dbReference type="GO" id="GO:0006935">
    <property type="term" value="P:chemotaxis"/>
    <property type="evidence" value="ECO:0007669"/>
    <property type="project" value="UniProtKB-ARBA"/>
</dbReference>
<comment type="similarity">
    <text evidence="3">Belongs to the methyl-accepting chemotaxis (MCP) protein family.</text>
</comment>
<dbReference type="Pfam" id="PF00015">
    <property type="entry name" value="MCPsignal"/>
    <property type="match status" value="1"/>
</dbReference>
<dbReference type="CDD" id="cd06225">
    <property type="entry name" value="HAMP"/>
    <property type="match status" value="1"/>
</dbReference>
<evidence type="ECO:0000256" key="3">
    <source>
        <dbReference type="ARBA" id="ARBA00029447"/>
    </source>
</evidence>
<dbReference type="Pfam" id="PF00672">
    <property type="entry name" value="HAMP"/>
    <property type="match status" value="1"/>
</dbReference>
<organism evidence="4 5">
    <name type="scientific">Mucispirillum schaedleri ASF457</name>
    <dbReference type="NCBI Taxonomy" id="1379858"/>
    <lineage>
        <taxon>Bacteria</taxon>
        <taxon>Pseudomonadati</taxon>
        <taxon>Deferribacterota</taxon>
        <taxon>Deferribacteres</taxon>
        <taxon>Deferribacterales</taxon>
        <taxon>Mucispirillaceae</taxon>
        <taxon>Mucispirillum</taxon>
    </lineage>
</organism>
<dbReference type="EMBL" id="CP097562">
    <property type="protein sequence ID" value="USF23840.1"/>
    <property type="molecule type" value="Genomic_DNA"/>
</dbReference>
<dbReference type="InterPro" id="IPR004089">
    <property type="entry name" value="MCPsignal_dom"/>
</dbReference>
<keyword evidence="5" id="KW-1185">Reference proteome</keyword>